<evidence type="ECO:0000313" key="4">
    <source>
        <dbReference type="Proteomes" id="UP000593576"/>
    </source>
</evidence>
<evidence type="ECO:0000313" key="3">
    <source>
        <dbReference type="EMBL" id="MBA0860031.1"/>
    </source>
</evidence>
<feature type="domain" description="DC1" evidence="2">
    <location>
        <begin position="57"/>
        <end position="107"/>
    </location>
</feature>
<dbReference type="PANTHER" id="PTHR32410">
    <property type="entry name" value="CYSTEINE/HISTIDINE-RICH C1 DOMAIN FAMILY PROTEIN"/>
    <property type="match status" value="1"/>
</dbReference>
<dbReference type="OrthoDB" id="998884at2759"/>
<dbReference type="Gene3D" id="3.30.40.10">
    <property type="entry name" value="Zinc/RING finger domain, C3HC4 (zinc finger)"/>
    <property type="match status" value="1"/>
</dbReference>
<keyword evidence="4" id="KW-1185">Reference proteome</keyword>
<sequence length="248" mass="28992">GQLPKDQEPLRFKDGKKKTIFHYSHRHELGFFKYRKICSFRLDFHCAKLSPSLKLDCHHHLLTFFKDFNKRGEEGQDSYCKACGKNCDGASVYRCVQCLFSLHLKCVVPSSATHKYHRHPLTMMKLIKEDDSENYYCDVCENERNPKDPDKVASGKLPSSSTPPMENKVLFVEQNEGSHVIRTLDSFIEDDSGKYYCDFCEEERNPNDDIYYCEECNGQTIAHIECVLAEVEDNIEIRKNIHEERFRK</sequence>
<feature type="non-terminal residue" evidence="3">
    <location>
        <position position="1"/>
    </location>
</feature>
<dbReference type="Proteomes" id="UP000593576">
    <property type="component" value="Unassembled WGS sequence"/>
</dbReference>
<dbReference type="InterPro" id="IPR046349">
    <property type="entry name" value="C1-like_sf"/>
</dbReference>
<dbReference type="SUPFAM" id="SSF57889">
    <property type="entry name" value="Cysteine-rich domain"/>
    <property type="match status" value="1"/>
</dbReference>
<gene>
    <name evidence="3" type="ORF">Goshw_013323</name>
</gene>
<proteinExistence type="predicted"/>
<protein>
    <recommendedName>
        <fullName evidence="2">DC1 domain-containing protein</fullName>
    </recommendedName>
</protein>
<dbReference type="Pfam" id="PF03107">
    <property type="entry name" value="C1_2"/>
    <property type="match status" value="1"/>
</dbReference>
<keyword evidence="1" id="KW-0677">Repeat</keyword>
<dbReference type="PANTHER" id="PTHR32410:SF207">
    <property type="entry name" value="DC1 DOMAIN-CONTAINING PROTEIN"/>
    <property type="match status" value="1"/>
</dbReference>
<dbReference type="EMBL" id="JABFAF010000007">
    <property type="protein sequence ID" value="MBA0860031.1"/>
    <property type="molecule type" value="Genomic_DNA"/>
</dbReference>
<evidence type="ECO:0000256" key="1">
    <source>
        <dbReference type="ARBA" id="ARBA00022737"/>
    </source>
</evidence>
<reference evidence="3 4" key="1">
    <citation type="journal article" date="2019" name="Genome Biol. Evol.">
        <title>Insights into the evolution of the New World diploid cottons (Gossypium, subgenus Houzingenia) based on genome sequencing.</title>
        <authorList>
            <person name="Grover C.E."/>
            <person name="Arick M.A. 2nd"/>
            <person name="Thrash A."/>
            <person name="Conover J.L."/>
            <person name="Sanders W.S."/>
            <person name="Peterson D.G."/>
            <person name="Frelichowski J.E."/>
            <person name="Scheffler J.A."/>
            <person name="Scheffler B.E."/>
            <person name="Wendel J.F."/>
        </authorList>
    </citation>
    <scope>NUCLEOTIDE SEQUENCE [LARGE SCALE GENOMIC DNA]</scope>
    <source>
        <strain evidence="3">1</strain>
        <tissue evidence="3">Leaf</tissue>
    </source>
</reference>
<dbReference type="InterPro" id="IPR004146">
    <property type="entry name" value="DC1"/>
</dbReference>
<organism evidence="3 4">
    <name type="scientific">Gossypium schwendimanii</name>
    <name type="common">Cotton</name>
    <dbReference type="NCBI Taxonomy" id="34291"/>
    <lineage>
        <taxon>Eukaryota</taxon>
        <taxon>Viridiplantae</taxon>
        <taxon>Streptophyta</taxon>
        <taxon>Embryophyta</taxon>
        <taxon>Tracheophyta</taxon>
        <taxon>Spermatophyta</taxon>
        <taxon>Magnoliopsida</taxon>
        <taxon>eudicotyledons</taxon>
        <taxon>Gunneridae</taxon>
        <taxon>Pentapetalae</taxon>
        <taxon>rosids</taxon>
        <taxon>malvids</taxon>
        <taxon>Malvales</taxon>
        <taxon>Malvaceae</taxon>
        <taxon>Malvoideae</taxon>
        <taxon>Gossypium</taxon>
    </lineage>
</organism>
<comment type="caution">
    <text evidence="3">The sequence shown here is derived from an EMBL/GenBank/DDBJ whole genome shotgun (WGS) entry which is preliminary data.</text>
</comment>
<name>A0A7J9LN01_GOSSC</name>
<feature type="non-terminal residue" evidence="3">
    <location>
        <position position="248"/>
    </location>
</feature>
<evidence type="ECO:0000259" key="2">
    <source>
        <dbReference type="Pfam" id="PF03107"/>
    </source>
</evidence>
<accession>A0A7J9LN01</accession>
<dbReference type="AlphaFoldDB" id="A0A7J9LN01"/>
<dbReference type="InterPro" id="IPR053192">
    <property type="entry name" value="Vacuole_Formation_Reg"/>
</dbReference>
<dbReference type="InterPro" id="IPR013083">
    <property type="entry name" value="Znf_RING/FYVE/PHD"/>
</dbReference>